<dbReference type="OrthoDB" id="8610174at2"/>
<evidence type="ECO:0000313" key="1">
    <source>
        <dbReference type="EMBL" id="RDS80537.1"/>
    </source>
</evidence>
<dbReference type="EMBL" id="QRBE01000008">
    <property type="protein sequence ID" value="RDS80537.1"/>
    <property type="molecule type" value="Genomic_DNA"/>
</dbReference>
<proteinExistence type="predicted"/>
<reference evidence="1 2" key="1">
    <citation type="submission" date="2018-07" db="EMBL/GenBank/DDBJ databases">
        <title>Dyella monticola sp. nov. and Dyella psychrodurans sp. nov. isolated from monsoon evergreen broad-leaved forest soil of Dinghu Mountain, China.</title>
        <authorList>
            <person name="Gao Z."/>
            <person name="Qiu L."/>
        </authorList>
    </citation>
    <scope>NUCLEOTIDE SEQUENCE [LARGE SCALE GENOMIC DNA]</scope>
    <source>
        <strain evidence="1 2">4G-K06</strain>
    </source>
</reference>
<evidence type="ECO:0008006" key="3">
    <source>
        <dbReference type="Google" id="ProtNLM"/>
    </source>
</evidence>
<dbReference type="Proteomes" id="UP000254258">
    <property type="component" value="Unassembled WGS sequence"/>
</dbReference>
<accession>A0A370WWY8</accession>
<sequence length="227" mass="23723">MQSKFLTMMTLVTLLAGCTTQPVGVSVDQAAKFREQGIVVGDVKGASSVALKTKGQAVTGMVLASVASSIVASNPSSISPQGMQEAQQAGDSAGRVVQSAVSDIGHNVQQAQTPAYAMATSITHSLNDAGIHAAAAAYHIDIKQDVWMLSYDSLFGSDNYRLHWQLSTSVLDGTNKVVSTSVCQGDGDTKQALDAWKADDYAAVKNAVNEVGERCAKQFLGDMGLHG</sequence>
<comment type="caution">
    <text evidence="1">The sequence shown here is derived from an EMBL/GenBank/DDBJ whole genome shotgun (WGS) entry which is preliminary data.</text>
</comment>
<organism evidence="1 2">
    <name type="scientific">Dyella monticola</name>
    <dbReference type="NCBI Taxonomy" id="1927958"/>
    <lineage>
        <taxon>Bacteria</taxon>
        <taxon>Pseudomonadati</taxon>
        <taxon>Pseudomonadota</taxon>
        <taxon>Gammaproteobacteria</taxon>
        <taxon>Lysobacterales</taxon>
        <taxon>Rhodanobacteraceae</taxon>
        <taxon>Dyella</taxon>
    </lineage>
</organism>
<dbReference type="PROSITE" id="PS51257">
    <property type="entry name" value="PROKAR_LIPOPROTEIN"/>
    <property type="match status" value="1"/>
</dbReference>
<dbReference type="RefSeq" id="WP_147293329.1">
    <property type="nucleotide sequence ID" value="NZ_QRBE01000008.1"/>
</dbReference>
<protein>
    <recommendedName>
        <fullName evidence="3">Lipoprotein</fullName>
    </recommendedName>
</protein>
<dbReference type="AlphaFoldDB" id="A0A370WWY8"/>
<keyword evidence="2" id="KW-1185">Reference proteome</keyword>
<gene>
    <name evidence="1" type="ORF">DWU98_14085</name>
</gene>
<evidence type="ECO:0000313" key="2">
    <source>
        <dbReference type="Proteomes" id="UP000254258"/>
    </source>
</evidence>
<name>A0A370WWY8_9GAMM</name>